<keyword evidence="14" id="KW-1185">Reference proteome</keyword>
<dbReference type="Gene3D" id="3.40.50.1820">
    <property type="entry name" value="alpha/beta hydrolase"/>
    <property type="match status" value="1"/>
</dbReference>
<dbReference type="GO" id="GO:0005739">
    <property type="term" value="C:mitochondrion"/>
    <property type="evidence" value="ECO:0007669"/>
    <property type="project" value="TreeGrafter"/>
</dbReference>
<dbReference type="InterPro" id="IPR000073">
    <property type="entry name" value="AB_hydrolase_1"/>
</dbReference>
<dbReference type="EC" id="3.1.1.116" evidence="3"/>
<comment type="catalytic activity">
    <reaction evidence="10">
        <text>1-octadecanoyl-2-(9Z-octadecenoyl)-sn-glycerol + H2O = 2-(9Z-octadecenoyl)-glycerol + octadecanoate + H(+)</text>
        <dbReference type="Rhea" id="RHEA:77103"/>
        <dbReference type="ChEBI" id="CHEBI:15377"/>
        <dbReference type="ChEBI" id="CHEBI:15378"/>
        <dbReference type="ChEBI" id="CHEBI:25629"/>
        <dbReference type="ChEBI" id="CHEBI:73990"/>
        <dbReference type="ChEBI" id="CHEBI:75468"/>
    </reaction>
</comment>
<proteinExistence type="inferred from homology"/>
<evidence type="ECO:0000256" key="4">
    <source>
        <dbReference type="ARBA" id="ARBA00042703"/>
    </source>
</evidence>
<evidence type="ECO:0000256" key="3">
    <source>
        <dbReference type="ARBA" id="ARBA00026104"/>
    </source>
</evidence>
<evidence type="ECO:0000313" key="14">
    <source>
        <dbReference type="Proteomes" id="UP001367676"/>
    </source>
</evidence>
<dbReference type="InterPro" id="IPR029058">
    <property type="entry name" value="AB_hydrolase_fold"/>
</dbReference>
<evidence type="ECO:0000256" key="9">
    <source>
        <dbReference type="ARBA" id="ARBA00048504"/>
    </source>
</evidence>
<feature type="domain" description="AB hydrolase-1" evidence="12">
    <location>
        <begin position="65"/>
        <end position="191"/>
    </location>
</feature>
<comment type="catalytic activity">
    <reaction evidence="6">
        <text>a 1,3-diacyl-sn-glycerol + H2O = a 1-acyl-sn-glycerol + a fatty acid + H(+)</text>
        <dbReference type="Rhea" id="RHEA:38503"/>
        <dbReference type="ChEBI" id="CHEBI:15377"/>
        <dbReference type="ChEBI" id="CHEBI:15378"/>
        <dbReference type="ChEBI" id="CHEBI:28868"/>
        <dbReference type="ChEBI" id="CHEBI:64683"/>
        <dbReference type="ChEBI" id="CHEBI:77272"/>
    </reaction>
</comment>
<dbReference type="Pfam" id="PF00561">
    <property type="entry name" value="Abhydrolase_1"/>
    <property type="match status" value="1"/>
</dbReference>
<evidence type="ECO:0000313" key="13">
    <source>
        <dbReference type="EMBL" id="KAK7595162.1"/>
    </source>
</evidence>
<comment type="catalytic activity">
    <reaction evidence="9">
        <text>1,2-didecanoylglycerol + H2O = decanoylglycerol + decanoate + H(+)</text>
        <dbReference type="Rhea" id="RHEA:48596"/>
        <dbReference type="ChEBI" id="CHEBI:11152"/>
        <dbReference type="ChEBI" id="CHEBI:15377"/>
        <dbReference type="ChEBI" id="CHEBI:15378"/>
        <dbReference type="ChEBI" id="CHEBI:27689"/>
        <dbReference type="ChEBI" id="CHEBI:90605"/>
    </reaction>
</comment>
<dbReference type="GO" id="GO:0052689">
    <property type="term" value="F:carboxylic ester hydrolase activity"/>
    <property type="evidence" value="ECO:0007669"/>
    <property type="project" value="TreeGrafter"/>
</dbReference>
<evidence type="ECO:0000256" key="2">
    <source>
        <dbReference type="ARBA" id="ARBA00022801"/>
    </source>
</evidence>
<dbReference type="SUPFAM" id="SSF53474">
    <property type="entry name" value="alpha/beta-Hydrolases"/>
    <property type="match status" value="1"/>
</dbReference>
<evidence type="ECO:0000256" key="11">
    <source>
        <dbReference type="ARBA" id="ARBA00048919"/>
    </source>
</evidence>
<organism evidence="13 14">
    <name type="scientific">Parthenolecanium corni</name>
    <dbReference type="NCBI Taxonomy" id="536013"/>
    <lineage>
        <taxon>Eukaryota</taxon>
        <taxon>Metazoa</taxon>
        <taxon>Ecdysozoa</taxon>
        <taxon>Arthropoda</taxon>
        <taxon>Hexapoda</taxon>
        <taxon>Insecta</taxon>
        <taxon>Pterygota</taxon>
        <taxon>Neoptera</taxon>
        <taxon>Paraneoptera</taxon>
        <taxon>Hemiptera</taxon>
        <taxon>Sternorrhyncha</taxon>
        <taxon>Coccoidea</taxon>
        <taxon>Coccidae</taxon>
        <taxon>Parthenolecanium</taxon>
    </lineage>
</organism>
<dbReference type="InterPro" id="IPR000639">
    <property type="entry name" value="Epox_hydrolase-like"/>
</dbReference>
<dbReference type="EMBL" id="JBBCAQ010000019">
    <property type="protein sequence ID" value="KAK7595162.1"/>
    <property type="molecule type" value="Genomic_DNA"/>
</dbReference>
<evidence type="ECO:0000256" key="8">
    <source>
        <dbReference type="ARBA" id="ARBA00048283"/>
    </source>
</evidence>
<dbReference type="AlphaFoldDB" id="A0AAN9TL08"/>
<evidence type="ECO:0000256" key="1">
    <source>
        <dbReference type="ARBA" id="ARBA00008645"/>
    </source>
</evidence>
<accession>A0AAN9TL08</accession>
<comment type="similarity">
    <text evidence="1">Belongs to the AB hydrolase superfamily.</text>
</comment>
<comment type="caution">
    <text evidence="13">The sequence shown here is derived from an EMBL/GenBank/DDBJ whole genome shotgun (WGS) entry which is preliminary data.</text>
</comment>
<dbReference type="PANTHER" id="PTHR46118">
    <property type="entry name" value="PROTEIN ABHD11"/>
    <property type="match status" value="1"/>
</dbReference>
<comment type="catalytic activity">
    <reaction evidence="11">
        <text>1-octadecanoyl-2-(5Z,8Z,11Z,14Z-eicosatetraenoyl)-sn-glycerol + H2O = 2-(5Z,8Z,11Z,14Z-eicosatetraenoyl)-glycerol + octadecanoate + H(+)</text>
        <dbReference type="Rhea" id="RHEA:38507"/>
        <dbReference type="ChEBI" id="CHEBI:15377"/>
        <dbReference type="ChEBI" id="CHEBI:15378"/>
        <dbReference type="ChEBI" id="CHEBI:25629"/>
        <dbReference type="ChEBI" id="CHEBI:52392"/>
        <dbReference type="ChEBI" id="CHEBI:75728"/>
    </reaction>
</comment>
<sequence>MFKIRYHNLPKISAHQFFSCIRNLSKPKPGFCRYSSRNAHDFEPVKLAYSSYESTDLNEINGSKYPVVIMHGLLGSKNNWNSLSKAIHSRTKHKIIAVDVRNHGDSPQTSEFNYTCLAEDIRELMADLNIKKINAVGHSLGGRAMMFLALKYPQLINSLIVVDISPVRTSPAIIELNEMFNAMLSVKLEDNIPLSAARNIVDKQISDVIPDPYLRQFLLTNLVEVEGHFKWRVNLESFINNFASIINFQPPSGKYRGPVLFIGGSQSTYLLEEDHKGILQLFPKSQFQYIQGAGHWVHSEKPAEFLDLVCEFLLKLDK</sequence>
<dbReference type="PRINTS" id="PR00412">
    <property type="entry name" value="EPOXHYDRLASE"/>
</dbReference>
<dbReference type="FunFam" id="3.40.50.1820:FF:000039">
    <property type="entry name" value="Esterase ybfF"/>
    <property type="match status" value="1"/>
</dbReference>
<dbReference type="PRINTS" id="PR00111">
    <property type="entry name" value="ABHYDROLASE"/>
</dbReference>
<evidence type="ECO:0000256" key="10">
    <source>
        <dbReference type="ARBA" id="ARBA00048513"/>
    </source>
</evidence>
<keyword evidence="2" id="KW-0378">Hydrolase</keyword>
<gene>
    <name evidence="13" type="ORF">V9T40_001595</name>
</gene>
<evidence type="ECO:0000256" key="5">
    <source>
        <dbReference type="ARBA" id="ARBA00043667"/>
    </source>
</evidence>
<evidence type="ECO:0000256" key="6">
    <source>
        <dbReference type="ARBA" id="ARBA00043742"/>
    </source>
</evidence>
<dbReference type="PANTHER" id="PTHR46118:SF4">
    <property type="entry name" value="PROTEIN ABHD11"/>
    <property type="match status" value="1"/>
</dbReference>
<evidence type="ECO:0000256" key="7">
    <source>
        <dbReference type="ARBA" id="ARBA00044064"/>
    </source>
</evidence>
<evidence type="ECO:0000259" key="12">
    <source>
        <dbReference type="Pfam" id="PF00561"/>
    </source>
</evidence>
<dbReference type="Proteomes" id="UP001367676">
    <property type="component" value="Unassembled WGS sequence"/>
</dbReference>
<name>A0AAN9TL08_9HEMI</name>
<reference evidence="13 14" key="1">
    <citation type="submission" date="2024-03" db="EMBL/GenBank/DDBJ databases">
        <title>Adaptation during the transition from Ophiocordyceps entomopathogen to insect associate is accompanied by gene loss and intensified selection.</title>
        <authorList>
            <person name="Ward C.M."/>
            <person name="Onetto C.A."/>
            <person name="Borneman A.R."/>
        </authorList>
    </citation>
    <scope>NUCLEOTIDE SEQUENCE [LARGE SCALE GENOMIC DNA]</scope>
    <source>
        <strain evidence="13">AWRI1</strain>
        <tissue evidence="13">Single Adult Female</tissue>
    </source>
</reference>
<comment type="catalytic activity">
    <reaction evidence="8">
        <text>1-octadecanoyl-2-(4Z,7Z,10Z,13Z,16Z,19Z-docosahexaenoyl)-sn-glycerol + H2O = 2-(4Z,7Z,10Z,13Z,16Z,19Z-docosahexaenoyl)-glycerol + octadecanoate + H(+)</text>
        <dbReference type="Rhea" id="RHEA:77107"/>
        <dbReference type="ChEBI" id="CHEBI:15377"/>
        <dbReference type="ChEBI" id="CHEBI:15378"/>
        <dbReference type="ChEBI" id="CHEBI:25629"/>
        <dbReference type="ChEBI" id="CHEBI:77129"/>
        <dbReference type="ChEBI" id="CHEBI:186738"/>
    </reaction>
</comment>
<comment type="catalytic activity">
    <reaction evidence="5">
        <text>a 1,2-diacyl-sn-glycerol + H2O = a 2-acylglycerol + a fatty acid + H(+)</text>
        <dbReference type="Rhea" id="RHEA:33275"/>
        <dbReference type="ChEBI" id="CHEBI:15377"/>
        <dbReference type="ChEBI" id="CHEBI:15378"/>
        <dbReference type="ChEBI" id="CHEBI:17389"/>
        <dbReference type="ChEBI" id="CHEBI:17815"/>
        <dbReference type="ChEBI" id="CHEBI:28868"/>
        <dbReference type="EC" id="3.1.1.116"/>
    </reaction>
</comment>
<protein>
    <recommendedName>
        <fullName evidence="7">sn-1-specific diacylglycerol lipase ABHD11</fullName>
        <ecNumber evidence="3">3.1.1.116</ecNumber>
    </recommendedName>
    <alternativeName>
        <fullName evidence="4">Alpha/beta hydrolase domain-containing protein 11</fullName>
    </alternativeName>
</protein>